<evidence type="ECO:0000313" key="3">
    <source>
        <dbReference type="EMBL" id="KIY97537.1"/>
    </source>
</evidence>
<dbReference type="EMBL" id="KK102528">
    <property type="protein sequence ID" value="KIY97537.1"/>
    <property type="molecule type" value="Genomic_DNA"/>
</dbReference>
<organism evidence="3 4">
    <name type="scientific">Monoraphidium neglectum</name>
    <dbReference type="NCBI Taxonomy" id="145388"/>
    <lineage>
        <taxon>Eukaryota</taxon>
        <taxon>Viridiplantae</taxon>
        <taxon>Chlorophyta</taxon>
        <taxon>core chlorophytes</taxon>
        <taxon>Chlorophyceae</taxon>
        <taxon>CS clade</taxon>
        <taxon>Sphaeropleales</taxon>
        <taxon>Selenastraceae</taxon>
        <taxon>Monoraphidium</taxon>
    </lineage>
</organism>
<dbReference type="Pfam" id="PF04862">
    <property type="entry name" value="DUF642"/>
    <property type="match status" value="1"/>
</dbReference>
<keyword evidence="4" id="KW-1185">Reference proteome</keyword>
<dbReference type="AlphaFoldDB" id="A0A0D2JD22"/>
<dbReference type="GeneID" id="25727586"/>
<evidence type="ECO:0000256" key="1">
    <source>
        <dbReference type="SAM" id="SignalP"/>
    </source>
</evidence>
<dbReference type="Proteomes" id="UP000054498">
    <property type="component" value="Unassembled WGS sequence"/>
</dbReference>
<reference evidence="3 4" key="1">
    <citation type="journal article" date="2013" name="BMC Genomics">
        <title>Reconstruction of the lipid metabolism for the microalga Monoraphidium neglectum from its genome sequence reveals characteristics suitable for biofuel production.</title>
        <authorList>
            <person name="Bogen C."/>
            <person name="Al-Dilaimi A."/>
            <person name="Albersmeier A."/>
            <person name="Wichmann J."/>
            <person name="Grundmann M."/>
            <person name="Rupp O."/>
            <person name="Lauersen K.J."/>
            <person name="Blifernez-Klassen O."/>
            <person name="Kalinowski J."/>
            <person name="Goesmann A."/>
            <person name="Mussgnug J.H."/>
            <person name="Kruse O."/>
        </authorList>
    </citation>
    <scope>NUCLEOTIDE SEQUENCE [LARGE SCALE GENOMIC DNA]</scope>
    <source>
        <strain evidence="3 4">SAG 48.87</strain>
    </source>
</reference>
<dbReference type="KEGG" id="mng:MNEG_10425"/>
<evidence type="ECO:0000259" key="2">
    <source>
        <dbReference type="Pfam" id="PF04862"/>
    </source>
</evidence>
<dbReference type="RefSeq" id="XP_013896557.1">
    <property type="nucleotide sequence ID" value="XM_014041103.1"/>
</dbReference>
<accession>A0A0D2JD22</accession>
<name>A0A0D2JD22_9CHLO</name>
<sequence>MLNHSALAGLLLAGGVVALMAGSAQAVGFDLEKECPGNLIVNGGFETPDPSQPDKYPKAPWNTYNKGWGWFTSVPGWTWTCLRVDWGPPRALEIQRRAVATAPEGMQNLELLPNATGVACQTVSLQPGASYKLSFQYGRLMTYAWRNADKGKFIKFETTADAIYRDATTKAPAEEGAKGKPYPQDAQGFTKLVTADTRQQKEQWQRYEATFKASAAGAPASGKVQIAFTTTMRPKECGSCGSLLDAVCLQKA</sequence>
<protein>
    <recommendedName>
        <fullName evidence="2">DUF642 domain-containing protein</fullName>
    </recommendedName>
</protein>
<feature type="signal peptide" evidence="1">
    <location>
        <begin position="1"/>
        <end position="26"/>
    </location>
</feature>
<dbReference type="InterPro" id="IPR006946">
    <property type="entry name" value="DGR2-like_dom"/>
</dbReference>
<keyword evidence="1" id="KW-0732">Signal</keyword>
<feature type="chain" id="PRO_5002245259" description="DUF642 domain-containing protein" evidence="1">
    <location>
        <begin position="27"/>
        <end position="252"/>
    </location>
</feature>
<evidence type="ECO:0000313" key="4">
    <source>
        <dbReference type="Proteomes" id="UP000054498"/>
    </source>
</evidence>
<feature type="domain" description="DUF642" evidence="2">
    <location>
        <begin position="39"/>
        <end position="249"/>
    </location>
</feature>
<proteinExistence type="predicted"/>
<gene>
    <name evidence="3" type="ORF">MNEG_10425</name>
</gene>
<dbReference type="Gene3D" id="2.60.120.260">
    <property type="entry name" value="Galactose-binding domain-like"/>
    <property type="match status" value="1"/>
</dbReference>
<dbReference type="OrthoDB" id="535965at2759"/>